<dbReference type="CDD" id="cd07377">
    <property type="entry name" value="WHTH_GntR"/>
    <property type="match status" value="1"/>
</dbReference>
<dbReference type="EMBL" id="FOXD01000035">
    <property type="protein sequence ID" value="SFQ38911.1"/>
    <property type="molecule type" value="Genomic_DNA"/>
</dbReference>
<keyword evidence="6" id="KW-1185">Reference proteome</keyword>
<dbReference type="InterPro" id="IPR008920">
    <property type="entry name" value="TF_FadR/GntR_C"/>
</dbReference>
<evidence type="ECO:0000256" key="2">
    <source>
        <dbReference type="ARBA" id="ARBA00023125"/>
    </source>
</evidence>
<dbReference type="SMART" id="SM00895">
    <property type="entry name" value="FCD"/>
    <property type="match status" value="1"/>
</dbReference>
<dbReference type="InterPro" id="IPR011711">
    <property type="entry name" value="GntR_C"/>
</dbReference>
<proteinExistence type="predicted"/>
<dbReference type="GO" id="GO:0003700">
    <property type="term" value="F:DNA-binding transcription factor activity"/>
    <property type="evidence" value="ECO:0007669"/>
    <property type="project" value="InterPro"/>
</dbReference>
<protein>
    <submittedName>
        <fullName evidence="5">DNA-binding transcriptional regulator, GntR family</fullName>
    </submittedName>
</protein>
<dbReference type="SUPFAM" id="SSF46785">
    <property type="entry name" value="Winged helix' DNA-binding domain"/>
    <property type="match status" value="1"/>
</dbReference>
<evidence type="ECO:0000259" key="4">
    <source>
        <dbReference type="PROSITE" id="PS50949"/>
    </source>
</evidence>
<dbReference type="Pfam" id="PF07729">
    <property type="entry name" value="FCD"/>
    <property type="match status" value="1"/>
</dbReference>
<dbReference type="PANTHER" id="PTHR43537">
    <property type="entry name" value="TRANSCRIPTIONAL REGULATOR, GNTR FAMILY"/>
    <property type="match status" value="1"/>
</dbReference>
<accession>A0A1I5Y3W0</accession>
<dbReference type="RefSeq" id="WP_093339637.1">
    <property type="nucleotide sequence ID" value="NZ_FOXD01000035.1"/>
</dbReference>
<dbReference type="InterPro" id="IPR036388">
    <property type="entry name" value="WH-like_DNA-bd_sf"/>
</dbReference>
<evidence type="ECO:0000313" key="6">
    <source>
        <dbReference type="Proteomes" id="UP000198892"/>
    </source>
</evidence>
<sequence>MSSKDQIDSKNSADYLKKDLSEIMHYIEEPRLPQRAYHIIRTAIKNLKLAPGKTFLEREIAEILEMSRTPVREALVRLQTEGIITLVPRRGFIINPIKKDDLKEIYEVTESLDGLAVELATNKITHDELQHLKELIVQQQKCLSENNLYQWSLLDDQFHADIIKYANNNRLNNIIDIHSDQLHRARLYTINDRPVPYRSVTEHQAIITCIEAQNGEAARLAMQSHRKRALWEISEALDNMEL</sequence>
<dbReference type="Proteomes" id="UP000198892">
    <property type="component" value="Unassembled WGS sequence"/>
</dbReference>
<dbReference type="PANTHER" id="PTHR43537:SF24">
    <property type="entry name" value="GLUCONATE OPERON TRANSCRIPTIONAL REPRESSOR"/>
    <property type="match status" value="1"/>
</dbReference>
<dbReference type="SMART" id="SM00345">
    <property type="entry name" value="HTH_GNTR"/>
    <property type="match status" value="1"/>
</dbReference>
<dbReference type="SUPFAM" id="SSF48008">
    <property type="entry name" value="GntR ligand-binding domain-like"/>
    <property type="match status" value="1"/>
</dbReference>
<dbReference type="Pfam" id="PF00392">
    <property type="entry name" value="GntR"/>
    <property type="match status" value="1"/>
</dbReference>
<keyword evidence="2 5" id="KW-0238">DNA-binding</keyword>
<dbReference type="PRINTS" id="PR00035">
    <property type="entry name" value="HTHGNTR"/>
</dbReference>
<dbReference type="OrthoDB" id="9781630at2"/>
<organism evidence="5 6">
    <name type="scientific">Salibacterium halotolerans</name>
    <dbReference type="NCBI Taxonomy" id="1884432"/>
    <lineage>
        <taxon>Bacteria</taxon>
        <taxon>Bacillati</taxon>
        <taxon>Bacillota</taxon>
        <taxon>Bacilli</taxon>
        <taxon>Bacillales</taxon>
        <taxon>Bacillaceae</taxon>
    </lineage>
</organism>
<dbReference type="GO" id="GO:0003677">
    <property type="term" value="F:DNA binding"/>
    <property type="evidence" value="ECO:0007669"/>
    <property type="project" value="UniProtKB-KW"/>
</dbReference>
<keyword evidence="3" id="KW-0804">Transcription</keyword>
<evidence type="ECO:0000256" key="1">
    <source>
        <dbReference type="ARBA" id="ARBA00023015"/>
    </source>
</evidence>
<dbReference type="InterPro" id="IPR036390">
    <property type="entry name" value="WH_DNA-bd_sf"/>
</dbReference>
<reference evidence="6" key="1">
    <citation type="submission" date="2016-10" db="EMBL/GenBank/DDBJ databases">
        <authorList>
            <person name="Varghese N."/>
            <person name="Submissions S."/>
        </authorList>
    </citation>
    <scope>NUCLEOTIDE SEQUENCE [LARGE SCALE GENOMIC DNA]</scope>
    <source>
        <strain evidence="6">S7</strain>
    </source>
</reference>
<evidence type="ECO:0000313" key="5">
    <source>
        <dbReference type="EMBL" id="SFQ38911.1"/>
    </source>
</evidence>
<keyword evidence="1" id="KW-0805">Transcription regulation</keyword>
<evidence type="ECO:0000256" key="3">
    <source>
        <dbReference type="ARBA" id="ARBA00023163"/>
    </source>
</evidence>
<dbReference type="PROSITE" id="PS50949">
    <property type="entry name" value="HTH_GNTR"/>
    <property type="match status" value="1"/>
</dbReference>
<dbReference type="STRING" id="1884432.SAMN05518683_13516"/>
<dbReference type="Gene3D" id="1.10.10.10">
    <property type="entry name" value="Winged helix-like DNA-binding domain superfamily/Winged helix DNA-binding domain"/>
    <property type="match status" value="1"/>
</dbReference>
<dbReference type="Gene3D" id="1.20.120.530">
    <property type="entry name" value="GntR ligand-binding domain-like"/>
    <property type="match status" value="1"/>
</dbReference>
<name>A0A1I5Y3W0_9BACI</name>
<dbReference type="InterPro" id="IPR000524">
    <property type="entry name" value="Tscrpt_reg_HTH_GntR"/>
</dbReference>
<gene>
    <name evidence="5" type="ORF">SAMN05518683_13516</name>
</gene>
<feature type="domain" description="HTH gntR-type" evidence="4">
    <location>
        <begin position="30"/>
        <end position="97"/>
    </location>
</feature>
<dbReference type="AlphaFoldDB" id="A0A1I5Y3W0"/>